<dbReference type="EMBL" id="VIFY01000032">
    <property type="protein sequence ID" value="TQB74371.1"/>
    <property type="molecule type" value="Genomic_DNA"/>
</dbReference>
<gene>
    <name evidence="1" type="ORF">MPDQ_004864</name>
</gene>
<evidence type="ECO:0000313" key="2">
    <source>
        <dbReference type="Proteomes" id="UP000319663"/>
    </source>
</evidence>
<comment type="caution">
    <text evidence="1">The sequence shown here is derived from an EMBL/GenBank/DDBJ whole genome shotgun (WGS) entry which is preliminary data.</text>
</comment>
<dbReference type="Proteomes" id="UP000319663">
    <property type="component" value="Unassembled WGS sequence"/>
</dbReference>
<sequence>MSAFNKITLPEDFRPDLVAIARQVRQLPTDGATSVVVVDVSNVIKQIRYNVHRIRENILARFPYGTGGATTALVTLLEDISNRNKDALDGNMWGRATFHGEEEDHRNLYHQLIGSEKRPDEAPVLHSRCP</sequence>
<accession>A0A507R1X2</accession>
<proteinExistence type="predicted"/>
<reference evidence="1 2" key="1">
    <citation type="submission" date="2019-06" db="EMBL/GenBank/DDBJ databases">
        <title>Wine fermentation using esterase from Monascus purpureus.</title>
        <authorList>
            <person name="Geng C."/>
            <person name="Zhang Y."/>
        </authorList>
    </citation>
    <scope>NUCLEOTIDE SEQUENCE [LARGE SCALE GENOMIC DNA]</scope>
    <source>
        <strain evidence="1">HQ1</strain>
    </source>
</reference>
<name>A0A507R1X2_MONPU</name>
<keyword evidence="2" id="KW-1185">Reference proteome</keyword>
<dbReference type="AlphaFoldDB" id="A0A507R1X2"/>
<protein>
    <submittedName>
        <fullName evidence="1">Uncharacterized protein</fullName>
    </submittedName>
</protein>
<evidence type="ECO:0000313" key="1">
    <source>
        <dbReference type="EMBL" id="TQB74371.1"/>
    </source>
</evidence>
<organism evidence="1 2">
    <name type="scientific">Monascus purpureus</name>
    <name type="common">Red mold</name>
    <name type="synonym">Monascus anka</name>
    <dbReference type="NCBI Taxonomy" id="5098"/>
    <lineage>
        <taxon>Eukaryota</taxon>
        <taxon>Fungi</taxon>
        <taxon>Dikarya</taxon>
        <taxon>Ascomycota</taxon>
        <taxon>Pezizomycotina</taxon>
        <taxon>Eurotiomycetes</taxon>
        <taxon>Eurotiomycetidae</taxon>
        <taxon>Eurotiales</taxon>
        <taxon>Aspergillaceae</taxon>
        <taxon>Monascus</taxon>
    </lineage>
</organism>